<dbReference type="Pfam" id="PF01416">
    <property type="entry name" value="PseudoU_synth_1"/>
    <property type="match status" value="1"/>
</dbReference>
<evidence type="ECO:0000256" key="5">
    <source>
        <dbReference type="PIRSR" id="PIRSR001430-1"/>
    </source>
</evidence>
<dbReference type="PANTHER" id="PTHR11142:SF0">
    <property type="entry name" value="TRNA PSEUDOURIDINE SYNTHASE-LIKE 1"/>
    <property type="match status" value="1"/>
</dbReference>
<evidence type="ECO:0000256" key="6">
    <source>
        <dbReference type="PIRSR" id="PIRSR001430-2"/>
    </source>
</evidence>
<dbReference type="STRING" id="414048.SAMN04489864_103373"/>
<dbReference type="InterPro" id="IPR020103">
    <property type="entry name" value="PsdUridine_synth_cat_dom_sf"/>
</dbReference>
<dbReference type="AlphaFoldDB" id="A0A1I2VZM8"/>
<proteinExistence type="inferred from homology"/>
<evidence type="ECO:0000256" key="4">
    <source>
        <dbReference type="HAMAP-Rule" id="MF_00171"/>
    </source>
</evidence>
<dbReference type="InterPro" id="IPR020094">
    <property type="entry name" value="TruA/RsuA/RluB/E/F_N"/>
</dbReference>
<dbReference type="InterPro" id="IPR020097">
    <property type="entry name" value="PsdUridine_synth_TruA_a/b_dom"/>
</dbReference>
<dbReference type="SUPFAM" id="SSF55120">
    <property type="entry name" value="Pseudouridine synthase"/>
    <property type="match status" value="1"/>
</dbReference>
<gene>
    <name evidence="4" type="primary">truA</name>
    <name evidence="9" type="ORF">SAMN04489864_103373</name>
</gene>
<evidence type="ECO:0000313" key="10">
    <source>
        <dbReference type="Proteomes" id="UP000199666"/>
    </source>
</evidence>
<dbReference type="PANTHER" id="PTHR11142">
    <property type="entry name" value="PSEUDOURIDYLATE SYNTHASE"/>
    <property type="match status" value="1"/>
</dbReference>
<dbReference type="GO" id="GO:0003723">
    <property type="term" value="F:RNA binding"/>
    <property type="evidence" value="ECO:0007669"/>
    <property type="project" value="InterPro"/>
</dbReference>
<evidence type="ECO:0000259" key="8">
    <source>
        <dbReference type="Pfam" id="PF01416"/>
    </source>
</evidence>
<dbReference type="RefSeq" id="WP_090992871.1">
    <property type="nucleotide sequence ID" value="NZ_FOPP01000003.1"/>
</dbReference>
<comment type="caution">
    <text evidence="4">Lacks conserved residue(s) required for the propagation of feature annotation.</text>
</comment>
<protein>
    <recommendedName>
        <fullName evidence="4">tRNA pseudouridine synthase A</fullName>
        <ecNumber evidence="4">5.4.99.12</ecNumber>
    </recommendedName>
    <alternativeName>
        <fullName evidence="4">tRNA pseudouridine(38-40) synthase</fullName>
    </alternativeName>
    <alternativeName>
        <fullName evidence="4">tRNA pseudouridylate synthase I</fullName>
    </alternativeName>
    <alternativeName>
        <fullName evidence="4">tRNA-uridine isomerase I</fullName>
    </alternativeName>
</protein>
<dbReference type="InterPro" id="IPR020095">
    <property type="entry name" value="PsdUridine_synth_TruA_C"/>
</dbReference>
<comment type="function">
    <text evidence="4">Formation of pseudouridine at positions 38, 39 and 40 in the anticodon stem and loop of transfer RNAs.</text>
</comment>
<comment type="similarity">
    <text evidence="1 4 7">Belongs to the tRNA pseudouridine synthase TruA family.</text>
</comment>
<reference evidence="9 10" key="1">
    <citation type="submission" date="2016-10" db="EMBL/GenBank/DDBJ databases">
        <authorList>
            <person name="de Groot N.N."/>
        </authorList>
    </citation>
    <scope>NUCLEOTIDE SEQUENCE [LARGE SCALE GENOMIC DNA]</scope>
    <source>
        <strain evidence="9 10">DSM 18684</strain>
    </source>
</reference>
<dbReference type="GO" id="GO:0031119">
    <property type="term" value="P:tRNA pseudouridine synthesis"/>
    <property type="evidence" value="ECO:0007669"/>
    <property type="project" value="UniProtKB-UniRule"/>
</dbReference>
<dbReference type="HAMAP" id="MF_00171">
    <property type="entry name" value="TruA"/>
    <property type="match status" value="1"/>
</dbReference>
<keyword evidence="10" id="KW-1185">Reference proteome</keyword>
<feature type="binding site" evidence="4 6">
    <location>
        <position position="114"/>
    </location>
    <ligand>
        <name>substrate</name>
    </ligand>
</feature>
<dbReference type="Gene3D" id="3.30.70.660">
    <property type="entry name" value="Pseudouridine synthase I, catalytic domain, C-terminal subdomain"/>
    <property type="match status" value="1"/>
</dbReference>
<dbReference type="Proteomes" id="UP000199666">
    <property type="component" value="Unassembled WGS sequence"/>
</dbReference>
<dbReference type="EC" id="5.4.99.12" evidence="4"/>
<comment type="subunit">
    <text evidence="4">Homodimer.</text>
</comment>
<evidence type="ECO:0000256" key="2">
    <source>
        <dbReference type="ARBA" id="ARBA00022694"/>
    </source>
</evidence>
<dbReference type="Gene3D" id="3.30.70.580">
    <property type="entry name" value="Pseudouridine synthase I, catalytic domain, N-terminal subdomain"/>
    <property type="match status" value="1"/>
</dbReference>
<keyword evidence="3 4" id="KW-0413">Isomerase</keyword>
<keyword evidence="2 4" id="KW-0819">tRNA processing</keyword>
<organism evidence="9 10">
    <name type="scientific">Pedobacter insulae</name>
    <dbReference type="NCBI Taxonomy" id="414048"/>
    <lineage>
        <taxon>Bacteria</taxon>
        <taxon>Pseudomonadati</taxon>
        <taxon>Bacteroidota</taxon>
        <taxon>Sphingobacteriia</taxon>
        <taxon>Sphingobacteriales</taxon>
        <taxon>Sphingobacteriaceae</taxon>
        <taxon>Pedobacter</taxon>
    </lineage>
</organism>
<dbReference type="CDD" id="cd02570">
    <property type="entry name" value="PseudoU_synth_EcTruA"/>
    <property type="match status" value="1"/>
</dbReference>
<dbReference type="InterPro" id="IPR001406">
    <property type="entry name" value="PsdUridine_synth_TruA"/>
</dbReference>
<dbReference type="PIRSF" id="PIRSF001430">
    <property type="entry name" value="tRNA_psdUrid_synth"/>
    <property type="match status" value="1"/>
</dbReference>
<evidence type="ECO:0000256" key="1">
    <source>
        <dbReference type="ARBA" id="ARBA00009375"/>
    </source>
</evidence>
<comment type="catalytic activity">
    <reaction evidence="4 7">
        <text>uridine(38/39/40) in tRNA = pseudouridine(38/39/40) in tRNA</text>
        <dbReference type="Rhea" id="RHEA:22376"/>
        <dbReference type="Rhea" id="RHEA-COMP:10085"/>
        <dbReference type="Rhea" id="RHEA-COMP:10087"/>
        <dbReference type="ChEBI" id="CHEBI:65314"/>
        <dbReference type="ChEBI" id="CHEBI:65315"/>
        <dbReference type="EC" id="5.4.99.12"/>
    </reaction>
</comment>
<feature type="domain" description="Pseudouridine synthase I TruA alpha/beta" evidence="8">
    <location>
        <begin position="151"/>
        <end position="248"/>
    </location>
</feature>
<dbReference type="EMBL" id="FOPP01000003">
    <property type="protein sequence ID" value="SFG94590.1"/>
    <property type="molecule type" value="Genomic_DNA"/>
</dbReference>
<accession>A0A1I2VZM8</accession>
<feature type="active site" description="Nucleophile" evidence="4 5">
    <location>
        <position position="54"/>
    </location>
</feature>
<evidence type="ECO:0000313" key="9">
    <source>
        <dbReference type="EMBL" id="SFG94590.1"/>
    </source>
</evidence>
<dbReference type="FunFam" id="3.30.70.580:FF:000001">
    <property type="entry name" value="tRNA pseudouridine synthase A"/>
    <property type="match status" value="1"/>
</dbReference>
<dbReference type="OrthoDB" id="9811823at2"/>
<name>A0A1I2VZM8_9SPHI</name>
<evidence type="ECO:0000256" key="3">
    <source>
        <dbReference type="ARBA" id="ARBA00023235"/>
    </source>
</evidence>
<sequence>MNSKRYFIEISYNGTTLHGWQIQPNALTVQECLDKALSIYFRQEVVSLGCGRTDAGVHAIQFYAHFNVENIEEGIVIKAPAGINALLPYAIAVKQIFAVSDDAHARFDATSRAYQYHIHFEKDPFKLDRSWLYKGNLDLFDMNKAAAVLLDFTDFSCFSKSNTQTFTNNCKIKLAYFEMEKDGSLIFHIKADRFLRNMVRAIVGTLILVGKGELGVIDVQKIVGSKNRSKAGQSVPACGLYLVKVEYPYV</sequence>
<dbReference type="GO" id="GO:0160147">
    <property type="term" value="F:tRNA pseudouridine(38-40) synthase activity"/>
    <property type="evidence" value="ECO:0007669"/>
    <property type="project" value="UniProtKB-EC"/>
</dbReference>
<evidence type="ECO:0000256" key="7">
    <source>
        <dbReference type="RuleBase" id="RU003792"/>
    </source>
</evidence>
<dbReference type="NCBIfam" id="TIGR00071">
    <property type="entry name" value="hisT_truA"/>
    <property type="match status" value="1"/>
</dbReference>